<dbReference type="EMBL" id="CP163440">
    <property type="protein sequence ID" value="XDQ60119.1"/>
    <property type="molecule type" value="Genomic_DNA"/>
</dbReference>
<proteinExistence type="predicted"/>
<gene>
    <name evidence="1" type="ORF">AB5J50_04775</name>
</gene>
<dbReference type="AlphaFoldDB" id="A0AB39RZJ2"/>
<sequence>MTYKTPRGEASCESKTDICSPGAPWYVTDIEALCGGPIPVQAIHVISEPATGGDPGSSYCLAWTGSSNGAGKDATLLMNAPGYQCGADLVGANGQAIQPDGTSVFYGTPPDCAESYPDTRMTYPAILDFPNDGGAQPPQYVCVAANAGA</sequence>
<accession>A0AB39RZJ2</accession>
<evidence type="ECO:0000313" key="1">
    <source>
        <dbReference type="EMBL" id="XDQ60119.1"/>
    </source>
</evidence>
<name>A0AB39RZJ2_9ACTN</name>
<dbReference type="RefSeq" id="WP_369255178.1">
    <property type="nucleotide sequence ID" value="NZ_CP163440.1"/>
</dbReference>
<organism evidence="1">
    <name type="scientific">Streptomyces sp. R35</name>
    <dbReference type="NCBI Taxonomy" id="3238630"/>
    <lineage>
        <taxon>Bacteria</taxon>
        <taxon>Bacillati</taxon>
        <taxon>Actinomycetota</taxon>
        <taxon>Actinomycetes</taxon>
        <taxon>Kitasatosporales</taxon>
        <taxon>Streptomycetaceae</taxon>
        <taxon>Streptomyces</taxon>
    </lineage>
</organism>
<protein>
    <submittedName>
        <fullName evidence="1">Uncharacterized protein</fullName>
    </submittedName>
</protein>
<reference evidence="1" key="1">
    <citation type="submission" date="2024-07" db="EMBL/GenBank/DDBJ databases">
        <authorList>
            <person name="Yu S.T."/>
        </authorList>
    </citation>
    <scope>NUCLEOTIDE SEQUENCE</scope>
    <source>
        <strain evidence="1">R35</strain>
    </source>
</reference>